<proteinExistence type="predicted"/>
<reference evidence="1" key="1">
    <citation type="journal article" date="2021" name="Proc. Natl. Acad. Sci. U.S.A.">
        <title>A Catalog of Tens of Thousands of Viruses from Human Metagenomes Reveals Hidden Associations with Chronic Diseases.</title>
        <authorList>
            <person name="Tisza M.J."/>
            <person name="Buck C.B."/>
        </authorList>
    </citation>
    <scope>NUCLEOTIDE SEQUENCE</scope>
    <source>
        <strain evidence="1">CtIKM86</strain>
    </source>
</reference>
<name>A0A8S5SMH3_9CAUD</name>
<protein>
    <submittedName>
        <fullName evidence="1">Uncharacterized protein</fullName>
    </submittedName>
</protein>
<evidence type="ECO:0000313" key="1">
    <source>
        <dbReference type="EMBL" id="DAF52268.1"/>
    </source>
</evidence>
<dbReference type="EMBL" id="BK032631">
    <property type="protein sequence ID" value="DAF52268.1"/>
    <property type="molecule type" value="Genomic_DNA"/>
</dbReference>
<organism evidence="1">
    <name type="scientific">Podoviridae sp. ctIKM86</name>
    <dbReference type="NCBI Taxonomy" id="2827729"/>
    <lineage>
        <taxon>Viruses</taxon>
        <taxon>Duplodnaviria</taxon>
        <taxon>Heunggongvirae</taxon>
        <taxon>Uroviricota</taxon>
        <taxon>Caudoviricetes</taxon>
    </lineage>
</organism>
<sequence length="54" mass="6610">MFCRCYIHMETGDIYRVDNTAKPYRLYKYCIDLHEWVRLKGLPAKQILQQLNLF</sequence>
<accession>A0A8S5SMH3</accession>